<dbReference type="KEGG" id="fwa:DCMF_16315"/>
<evidence type="ECO:0000259" key="10">
    <source>
        <dbReference type="Pfam" id="PF00724"/>
    </source>
</evidence>
<keyword evidence="9" id="KW-0411">Iron-sulfur</keyword>
<keyword evidence="13" id="KW-1185">Reference proteome</keyword>
<dbReference type="InterPro" id="IPR036188">
    <property type="entry name" value="FAD/NAD-bd_sf"/>
</dbReference>
<dbReference type="GO" id="GO:0016491">
    <property type="term" value="F:oxidoreductase activity"/>
    <property type="evidence" value="ECO:0007669"/>
    <property type="project" value="UniProtKB-KW"/>
</dbReference>
<comment type="cofactor">
    <cofactor evidence="2">
        <name>[4Fe-4S] cluster</name>
        <dbReference type="ChEBI" id="CHEBI:49883"/>
    </cofactor>
</comment>
<keyword evidence="6" id="KW-0479">Metal-binding</keyword>
<evidence type="ECO:0000256" key="9">
    <source>
        <dbReference type="ARBA" id="ARBA00023014"/>
    </source>
</evidence>
<dbReference type="Gene3D" id="3.40.50.720">
    <property type="entry name" value="NAD(P)-binding Rossmann-like Domain"/>
    <property type="match status" value="1"/>
</dbReference>
<dbReference type="SUPFAM" id="SSF51905">
    <property type="entry name" value="FAD/NAD(P)-binding domain"/>
    <property type="match status" value="1"/>
</dbReference>
<dbReference type="InterPro" id="IPR013785">
    <property type="entry name" value="Aldolase_TIM"/>
</dbReference>
<dbReference type="Gene3D" id="3.50.50.60">
    <property type="entry name" value="FAD/NAD(P)-binding domain"/>
    <property type="match status" value="1"/>
</dbReference>
<dbReference type="AlphaFoldDB" id="A0A3G1KUH6"/>
<dbReference type="PANTHER" id="PTHR42917:SF2">
    <property type="entry name" value="2,4-DIENOYL-COA REDUCTASE [(2E)-ENOYL-COA-PRODUCING]"/>
    <property type="match status" value="1"/>
</dbReference>
<evidence type="ECO:0000256" key="6">
    <source>
        <dbReference type="ARBA" id="ARBA00022723"/>
    </source>
</evidence>
<keyword evidence="7" id="KW-0560">Oxidoreductase</keyword>
<dbReference type="PRINTS" id="PR00469">
    <property type="entry name" value="PNDRDTASEII"/>
</dbReference>
<dbReference type="RefSeq" id="WP_148135405.1">
    <property type="nucleotide sequence ID" value="NZ_CP017634.1"/>
</dbReference>
<gene>
    <name evidence="12" type="ORF">DCMF_16315</name>
</gene>
<dbReference type="GO" id="GO:0010181">
    <property type="term" value="F:FMN binding"/>
    <property type="evidence" value="ECO:0007669"/>
    <property type="project" value="InterPro"/>
</dbReference>
<feature type="domain" description="NADH:flavin oxidoreductase/NADH oxidase N-terminal" evidence="10">
    <location>
        <begin position="8"/>
        <end position="357"/>
    </location>
</feature>
<accession>A0A3G1KUH6</accession>
<dbReference type="GO" id="GO:0051536">
    <property type="term" value="F:iron-sulfur cluster binding"/>
    <property type="evidence" value="ECO:0007669"/>
    <property type="project" value="UniProtKB-KW"/>
</dbReference>
<evidence type="ECO:0000256" key="1">
    <source>
        <dbReference type="ARBA" id="ARBA00001917"/>
    </source>
</evidence>
<evidence type="ECO:0000256" key="2">
    <source>
        <dbReference type="ARBA" id="ARBA00001966"/>
    </source>
</evidence>
<reference evidence="12 13" key="1">
    <citation type="submission" date="2016-10" db="EMBL/GenBank/DDBJ databases">
        <title>Complete Genome Sequence of Peptococcaceae strain DCMF.</title>
        <authorList>
            <person name="Edwards R.J."/>
            <person name="Holland S.I."/>
            <person name="Deshpande N.P."/>
            <person name="Wong Y.K."/>
            <person name="Ertan H."/>
            <person name="Manefield M."/>
            <person name="Russell T.L."/>
            <person name="Lee M.J."/>
        </authorList>
    </citation>
    <scope>NUCLEOTIDE SEQUENCE [LARGE SCALE GENOMIC DNA]</scope>
    <source>
        <strain evidence="12 13">DCMF</strain>
    </source>
</reference>
<keyword evidence="8" id="KW-0408">Iron</keyword>
<evidence type="ECO:0000256" key="8">
    <source>
        <dbReference type="ARBA" id="ARBA00023004"/>
    </source>
</evidence>
<dbReference type="Proteomes" id="UP000323521">
    <property type="component" value="Chromosome"/>
</dbReference>
<name>A0A3G1KUH6_FORW1</name>
<dbReference type="InterPro" id="IPR001155">
    <property type="entry name" value="OxRdtase_FMN_N"/>
</dbReference>
<evidence type="ECO:0000256" key="7">
    <source>
        <dbReference type="ARBA" id="ARBA00023002"/>
    </source>
</evidence>
<dbReference type="Pfam" id="PF00724">
    <property type="entry name" value="Oxidored_FMN"/>
    <property type="match status" value="1"/>
</dbReference>
<dbReference type="GO" id="GO:0046872">
    <property type="term" value="F:metal ion binding"/>
    <property type="evidence" value="ECO:0007669"/>
    <property type="project" value="UniProtKB-KW"/>
</dbReference>
<comment type="similarity">
    <text evidence="3">In the N-terminal section; belongs to the NADH:flavin oxidoreductase/NADH oxidase family.</text>
</comment>
<dbReference type="SUPFAM" id="SSF51395">
    <property type="entry name" value="FMN-linked oxidoreductases"/>
    <property type="match status" value="1"/>
</dbReference>
<dbReference type="InterPro" id="IPR051793">
    <property type="entry name" value="NADH:flavin_oxidoreductase"/>
</dbReference>
<sequence length="667" mass="73927">MNKKSTCLFQPISIGNVEIKNRIGMAPMSVFGMVSADGCFTQRGIDYYVERAKGGAGLIITGYSEIENEVEVSLSGIVQNPSVNPPRFICTAGEMTERVHTYGAKIFLQITLGLGRVGYEPWISCKPIAPSAIPNFWNPQETCREISLEEIQFLIKKSGEAAKIAKLAGFDGVEIHAVHEGYLLDQFALAMFNKRGDKYGGDLRGRLALSTEIVQQIKGVVGQEFPVIMRFSVKSFIKDWNKGGLPGETFIEKGRDVDEGLEAAKILQEAGYDALDADCGTYEGFYWAHPPGYQKHGCYLPFVERLKEVVKIPILMAGRMEIPALAEKALSEGKIDMVLLGRGLLAEPFWPVKVRSNQIEKIRPCLGCHDGCLGRQDLCRPLSCAVNPACGREVEYALHPPLQQKKVLIIGGGVAGLEAARVSALRGHQVSMYEKTNQLGGHLTEASVPDFKEDERRLIDWYKNELDELGIPIYLGEEVSAELIEAKKPEVIIVATGSTSRIPQIQGVDQDHVLTACEALLDQEKVGDPVVVIGGGLVGCEVALWLRRQNKNVTIVEITEELMWAGDVPYANKQMLHDLLEWHNVKIMTGTTVAEISLNRVEIIDRSFQKDEIPAATVILATGYQPDRQLYEKIKDLIPETYLIGDARKVRNIMWAIWDAYEIARSI</sequence>
<dbReference type="EMBL" id="CP017634">
    <property type="protein sequence ID" value="ATW26128.1"/>
    <property type="molecule type" value="Genomic_DNA"/>
</dbReference>
<feature type="domain" description="FAD/NAD(P)-binding" evidence="11">
    <location>
        <begin position="405"/>
        <end position="634"/>
    </location>
</feature>
<evidence type="ECO:0000256" key="5">
    <source>
        <dbReference type="ARBA" id="ARBA00022643"/>
    </source>
</evidence>
<keyword evidence="5" id="KW-0288">FMN</keyword>
<dbReference type="PRINTS" id="PR00368">
    <property type="entry name" value="FADPNR"/>
</dbReference>
<evidence type="ECO:0000256" key="4">
    <source>
        <dbReference type="ARBA" id="ARBA00022630"/>
    </source>
</evidence>
<comment type="cofactor">
    <cofactor evidence="1">
        <name>FMN</name>
        <dbReference type="ChEBI" id="CHEBI:58210"/>
    </cofactor>
</comment>
<dbReference type="Pfam" id="PF07992">
    <property type="entry name" value="Pyr_redox_2"/>
    <property type="match status" value="1"/>
</dbReference>
<organism evidence="12 13">
    <name type="scientific">Formimonas warabiya</name>
    <dbReference type="NCBI Taxonomy" id="1761012"/>
    <lineage>
        <taxon>Bacteria</taxon>
        <taxon>Bacillati</taxon>
        <taxon>Bacillota</taxon>
        <taxon>Clostridia</taxon>
        <taxon>Eubacteriales</taxon>
        <taxon>Peptococcaceae</taxon>
        <taxon>Candidatus Formimonas</taxon>
    </lineage>
</organism>
<evidence type="ECO:0000259" key="11">
    <source>
        <dbReference type="Pfam" id="PF07992"/>
    </source>
</evidence>
<dbReference type="Gene3D" id="3.20.20.70">
    <property type="entry name" value="Aldolase class I"/>
    <property type="match status" value="1"/>
</dbReference>
<evidence type="ECO:0000313" key="13">
    <source>
        <dbReference type="Proteomes" id="UP000323521"/>
    </source>
</evidence>
<keyword evidence="4" id="KW-0285">Flavoprotein</keyword>
<protein>
    <submittedName>
        <fullName evidence="12">2-enoate reductase</fullName>
    </submittedName>
</protein>
<dbReference type="OrthoDB" id="9772736at2"/>
<proteinExistence type="inferred from homology"/>
<evidence type="ECO:0000313" key="12">
    <source>
        <dbReference type="EMBL" id="ATW26128.1"/>
    </source>
</evidence>
<evidence type="ECO:0000256" key="3">
    <source>
        <dbReference type="ARBA" id="ARBA00011048"/>
    </source>
</evidence>
<dbReference type="PANTHER" id="PTHR42917">
    <property type="entry name" value="2,4-DIENOYL-COA REDUCTASE"/>
    <property type="match status" value="1"/>
</dbReference>
<dbReference type="InterPro" id="IPR023753">
    <property type="entry name" value="FAD/NAD-binding_dom"/>
</dbReference>